<dbReference type="KEGG" id="srho:HH216_13830"/>
<reference evidence="1 2" key="1">
    <citation type="submission" date="2020-04" db="EMBL/GenBank/DDBJ databases">
        <title>Genome sequencing of novel species.</title>
        <authorList>
            <person name="Heo J."/>
            <person name="Kim S.-J."/>
            <person name="Kim J.-S."/>
            <person name="Hong S.-B."/>
            <person name="Kwon S.-W."/>
        </authorList>
    </citation>
    <scope>NUCLEOTIDE SEQUENCE [LARGE SCALE GENOMIC DNA]</scope>
    <source>
        <strain evidence="1 2">CJU-R4</strain>
    </source>
</reference>
<dbReference type="Proteomes" id="UP000501128">
    <property type="component" value="Chromosome"/>
</dbReference>
<accession>A0A7L5DUY6</accession>
<sequence>METLRGDTFNLTKIVSLTPTDLKKKVHVNGVNYIVGSLKAQLTNNTIVPAELQQCRV</sequence>
<gene>
    <name evidence="1" type="ORF">HH216_13830</name>
</gene>
<dbReference type="EMBL" id="CP051677">
    <property type="protein sequence ID" value="QJD79370.1"/>
    <property type="molecule type" value="Genomic_DNA"/>
</dbReference>
<name>A0A7L5DUY6_9BACT</name>
<organism evidence="1 2">
    <name type="scientific">Spirosoma rhododendri</name>
    <dbReference type="NCBI Taxonomy" id="2728024"/>
    <lineage>
        <taxon>Bacteria</taxon>
        <taxon>Pseudomonadati</taxon>
        <taxon>Bacteroidota</taxon>
        <taxon>Cytophagia</taxon>
        <taxon>Cytophagales</taxon>
        <taxon>Cytophagaceae</taxon>
        <taxon>Spirosoma</taxon>
    </lineage>
</organism>
<keyword evidence="2" id="KW-1185">Reference proteome</keyword>
<evidence type="ECO:0000313" key="1">
    <source>
        <dbReference type="EMBL" id="QJD79370.1"/>
    </source>
</evidence>
<evidence type="ECO:0000313" key="2">
    <source>
        <dbReference type="Proteomes" id="UP000501128"/>
    </source>
</evidence>
<proteinExistence type="predicted"/>
<dbReference type="RefSeq" id="WP_169551335.1">
    <property type="nucleotide sequence ID" value="NZ_CP051677.1"/>
</dbReference>
<dbReference type="AlphaFoldDB" id="A0A7L5DUY6"/>
<protein>
    <submittedName>
        <fullName evidence="1">Uncharacterized protein</fullName>
    </submittedName>
</protein>